<protein>
    <recommendedName>
        <fullName evidence="2">peptidylprolyl isomerase</fullName>
        <ecNumber evidence="2">5.2.1.8</ecNumber>
    </recommendedName>
</protein>
<dbReference type="PANTHER" id="PTHR11071:SF565">
    <property type="entry name" value="MOCA-CYP, ISOFORM A"/>
    <property type="match status" value="1"/>
</dbReference>
<dbReference type="PRINTS" id="PR00153">
    <property type="entry name" value="CSAPPISMRASE"/>
</dbReference>
<dbReference type="Gene3D" id="2.40.100.10">
    <property type="entry name" value="Cyclophilin-like"/>
    <property type="match status" value="1"/>
</dbReference>
<dbReference type="OrthoDB" id="193499at2759"/>
<sequence length="479" mass="54368">MQTVRQCDRGASSESENTTAFVGITDITALSRRLDCFVCCLLQERSMSADGENVVSSTVGVRPRCFLDVSIAGLDSGRVVIELFSDKCPRTVENFRSLCTGEKGIGSLGKPLHYEGTIFHRVIKDFVVQGGDFTEGDGSGGESIYGGTFDDEDLTGKHDRKYLVSMANRGKNTNGSQFFILTGPAPHLDGIHTVFGHVVSGQDMIEKINILPVDNMFRPLQDVKVIRSGELVLRPKKKKEKKKKKASSSSSDSSDSEKEAIKKKKKEKHRRSSRSDDETAEKQEEGVPHPLVTTFNISKDEIPEVPTNFLSRNTGPDKDKEGQFERRGSRIRGRTKSGRTIKGRGTLRYRTPSRSRSRSVTPPHWRQEQKKKIPYKKFEEIEKVKKEREEEIKKREEERRKRHAEKEKRPPLQTQNKMPEQKIQEDEKEEGESEKVEGSEDWITKTQAFVIAEEGISSTPPQEVFFKFKFIQFRLHQGT</sequence>
<accession>A0A8S1CN37</accession>
<dbReference type="InterPro" id="IPR002130">
    <property type="entry name" value="Cyclophilin-type_PPIase_dom"/>
</dbReference>
<evidence type="ECO:0000256" key="3">
    <source>
        <dbReference type="ARBA" id="ARBA00023110"/>
    </source>
</evidence>
<evidence type="ECO:0000256" key="2">
    <source>
        <dbReference type="ARBA" id="ARBA00013194"/>
    </source>
</evidence>
<dbReference type="PROSITE" id="PS50072">
    <property type="entry name" value="CSA_PPIASE_2"/>
    <property type="match status" value="1"/>
</dbReference>
<evidence type="ECO:0000259" key="6">
    <source>
        <dbReference type="PROSITE" id="PS50072"/>
    </source>
</evidence>
<dbReference type="GO" id="GO:0006457">
    <property type="term" value="P:protein folding"/>
    <property type="evidence" value="ECO:0007669"/>
    <property type="project" value="InterPro"/>
</dbReference>
<gene>
    <name evidence="7" type="ORF">CLODIP_2_CD16009</name>
</gene>
<dbReference type="FunFam" id="2.40.100.10:FF:000025">
    <property type="entry name" value="Peptidyl-prolyl cis-trans isomerase CYP19-2"/>
    <property type="match status" value="1"/>
</dbReference>
<dbReference type="GO" id="GO:0005739">
    <property type="term" value="C:mitochondrion"/>
    <property type="evidence" value="ECO:0007669"/>
    <property type="project" value="TreeGrafter"/>
</dbReference>
<evidence type="ECO:0000256" key="1">
    <source>
        <dbReference type="ARBA" id="ARBA00000971"/>
    </source>
</evidence>
<dbReference type="InterPro" id="IPR029000">
    <property type="entry name" value="Cyclophilin-like_dom_sf"/>
</dbReference>
<evidence type="ECO:0000313" key="8">
    <source>
        <dbReference type="Proteomes" id="UP000494165"/>
    </source>
</evidence>
<dbReference type="Pfam" id="PF00160">
    <property type="entry name" value="Pro_isomerase"/>
    <property type="match status" value="1"/>
</dbReference>
<reference evidence="7 8" key="1">
    <citation type="submission" date="2020-04" db="EMBL/GenBank/DDBJ databases">
        <authorList>
            <person name="Alioto T."/>
            <person name="Alioto T."/>
            <person name="Gomez Garrido J."/>
        </authorList>
    </citation>
    <scope>NUCLEOTIDE SEQUENCE [LARGE SCALE GENOMIC DNA]</scope>
</reference>
<dbReference type="Proteomes" id="UP000494165">
    <property type="component" value="Unassembled WGS sequence"/>
</dbReference>
<dbReference type="GO" id="GO:0016018">
    <property type="term" value="F:cyclosporin A binding"/>
    <property type="evidence" value="ECO:0007669"/>
    <property type="project" value="TreeGrafter"/>
</dbReference>
<keyword evidence="8" id="KW-1185">Reference proteome</keyword>
<feature type="compositionally biased region" description="Basic and acidic residues" evidence="5">
    <location>
        <begin position="315"/>
        <end position="328"/>
    </location>
</feature>
<feature type="compositionally biased region" description="Basic residues" evidence="5">
    <location>
        <begin position="261"/>
        <end position="272"/>
    </location>
</feature>
<feature type="domain" description="PPIase cyclophilin-type" evidence="6">
    <location>
        <begin position="66"/>
        <end position="230"/>
    </location>
</feature>
<dbReference type="SUPFAM" id="SSF50891">
    <property type="entry name" value="Cyclophilin-like"/>
    <property type="match status" value="1"/>
</dbReference>
<evidence type="ECO:0000256" key="5">
    <source>
        <dbReference type="SAM" id="MobiDB-lite"/>
    </source>
</evidence>
<evidence type="ECO:0000313" key="7">
    <source>
        <dbReference type="EMBL" id="CAB3366753.1"/>
    </source>
</evidence>
<comment type="catalytic activity">
    <reaction evidence="1">
        <text>[protein]-peptidylproline (omega=180) = [protein]-peptidylproline (omega=0)</text>
        <dbReference type="Rhea" id="RHEA:16237"/>
        <dbReference type="Rhea" id="RHEA-COMP:10747"/>
        <dbReference type="Rhea" id="RHEA-COMP:10748"/>
        <dbReference type="ChEBI" id="CHEBI:83833"/>
        <dbReference type="ChEBI" id="CHEBI:83834"/>
        <dbReference type="EC" id="5.2.1.8"/>
    </reaction>
</comment>
<comment type="caution">
    <text evidence="7">The sequence shown here is derived from an EMBL/GenBank/DDBJ whole genome shotgun (WGS) entry which is preliminary data.</text>
</comment>
<proteinExistence type="predicted"/>
<keyword evidence="3" id="KW-0697">Rotamase</keyword>
<organism evidence="7 8">
    <name type="scientific">Cloeon dipterum</name>
    <dbReference type="NCBI Taxonomy" id="197152"/>
    <lineage>
        <taxon>Eukaryota</taxon>
        <taxon>Metazoa</taxon>
        <taxon>Ecdysozoa</taxon>
        <taxon>Arthropoda</taxon>
        <taxon>Hexapoda</taxon>
        <taxon>Insecta</taxon>
        <taxon>Pterygota</taxon>
        <taxon>Palaeoptera</taxon>
        <taxon>Ephemeroptera</taxon>
        <taxon>Pisciforma</taxon>
        <taxon>Baetidae</taxon>
        <taxon>Cloeon</taxon>
    </lineage>
</organism>
<feature type="compositionally biased region" description="Basic residues" evidence="5">
    <location>
        <begin position="329"/>
        <end position="357"/>
    </location>
</feature>
<feature type="compositionally biased region" description="Basic and acidic residues" evidence="5">
    <location>
        <begin position="273"/>
        <end position="287"/>
    </location>
</feature>
<dbReference type="PANTHER" id="PTHR11071">
    <property type="entry name" value="PEPTIDYL-PROLYL CIS-TRANS ISOMERASE"/>
    <property type="match status" value="1"/>
</dbReference>
<feature type="compositionally biased region" description="Basic residues" evidence="5">
    <location>
        <begin position="235"/>
        <end position="246"/>
    </location>
</feature>
<dbReference type="InterPro" id="IPR020892">
    <property type="entry name" value="Cyclophilin-type_PPIase_CS"/>
</dbReference>
<dbReference type="EMBL" id="CADEPI010000026">
    <property type="protein sequence ID" value="CAB3366753.1"/>
    <property type="molecule type" value="Genomic_DNA"/>
</dbReference>
<name>A0A8S1CN37_9INSE</name>
<dbReference type="AlphaFoldDB" id="A0A8S1CN37"/>
<evidence type="ECO:0000256" key="4">
    <source>
        <dbReference type="ARBA" id="ARBA00023235"/>
    </source>
</evidence>
<feature type="region of interest" description="Disordered" evidence="5">
    <location>
        <begin position="235"/>
        <end position="441"/>
    </location>
</feature>
<keyword evidence="4" id="KW-0413">Isomerase</keyword>
<dbReference type="EC" id="5.2.1.8" evidence="2"/>
<dbReference type="PROSITE" id="PS00170">
    <property type="entry name" value="CSA_PPIASE_1"/>
    <property type="match status" value="1"/>
</dbReference>
<dbReference type="GO" id="GO:0003755">
    <property type="term" value="F:peptidyl-prolyl cis-trans isomerase activity"/>
    <property type="evidence" value="ECO:0007669"/>
    <property type="project" value="UniProtKB-KW"/>
</dbReference>
<feature type="compositionally biased region" description="Basic and acidic residues" evidence="5">
    <location>
        <begin position="365"/>
        <end position="410"/>
    </location>
</feature>